<comment type="similarity">
    <text evidence="1 6">Belongs to the heat shock protein 70 family.</text>
</comment>
<dbReference type="Proteomes" id="UP001187531">
    <property type="component" value="Unassembled WGS sequence"/>
</dbReference>
<name>A0AA88H4L8_ARTSF</name>
<dbReference type="EMBL" id="JAVRJZ010004509">
    <property type="protein sequence ID" value="KAK2701495.1"/>
    <property type="molecule type" value="Genomic_DNA"/>
</dbReference>
<keyword evidence="4" id="KW-0346">Stress response</keyword>
<comment type="caution">
    <text evidence="8">The sequence shown here is derived from an EMBL/GenBank/DDBJ whole genome shotgun (WGS) entry which is preliminary data.</text>
</comment>
<dbReference type="Gene3D" id="3.30.30.30">
    <property type="match status" value="1"/>
</dbReference>
<dbReference type="Pfam" id="PF00012">
    <property type="entry name" value="HSP70"/>
    <property type="match status" value="1"/>
</dbReference>
<dbReference type="Gene3D" id="3.90.640.10">
    <property type="entry name" value="Actin, Chain A, domain 4"/>
    <property type="match status" value="1"/>
</dbReference>
<dbReference type="FunFam" id="3.90.640.10:FF:000134">
    <property type="entry name" value="Heat shock cognate 71 kDa protein"/>
    <property type="match status" value="1"/>
</dbReference>
<keyword evidence="3 6" id="KW-0067">ATP-binding</keyword>
<evidence type="ECO:0000256" key="3">
    <source>
        <dbReference type="ARBA" id="ARBA00022840"/>
    </source>
</evidence>
<dbReference type="AlphaFoldDB" id="A0AA88H4L8"/>
<dbReference type="FunFam" id="3.30.420.40:FF:000135">
    <property type="entry name" value="Heat shock cognate 71 kDa protein"/>
    <property type="match status" value="1"/>
</dbReference>
<gene>
    <name evidence="8" type="ORF">QYM36_019864</name>
</gene>
<evidence type="ECO:0000256" key="6">
    <source>
        <dbReference type="RuleBase" id="RU003322"/>
    </source>
</evidence>
<dbReference type="InterPro" id="IPR029047">
    <property type="entry name" value="HSP70_peptide-bd_sf"/>
</dbReference>
<reference evidence="8" key="1">
    <citation type="submission" date="2023-07" db="EMBL/GenBank/DDBJ databases">
        <title>Chromosome-level genome assembly of Artemia franciscana.</title>
        <authorList>
            <person name="Jo E."/>
        </authorList>
    </citation>
    <scope>NUCLEOTIDE SEQUENCE</scope>
    <source>
        <tissue evidence="8">Whole body</tissue>
    </source>
</reference>
<dbReference type="GO" id="GO:0005524">
    <property type="term" value="F:ATP binding"/>
    <property type="evidence" value="ECO:0007669"/>
    <property type="project" value="UniProtKB-KW"/>
</dbReference>
<dbReference type="PROSITE" id="PS01036">
    <property type="entry name" value="HSP70_3"/>
    <property type="match status" value="1"/>
</dbReference>
<dbReference type="GO" id="GO:0006950">
    <property type="term" value="P:response to stress"/>
    <property type="evidence" value="ECO:0007669"/>
    <property type="project" value="UniProtKB-ARBA"/>
</dbReference>
<evidence type="ECO:0000256" key="5">
    <source>
        <dbReference type="ARBA" id="ARBA00072095"/>
    </source>
</evidence>
<evidence type="ECO:0000313" key="8">
    <source>
        <dbReference type="EMBL" id="KAK2701495.1"/>
    </source>
</evidence>
<dbReference type="PRINTS" id="PR00301">
    <property type="entry name" value="HEATSHOCK70"/>
</dbReference>
<dbReference type="Gene3D" id="3.30.420.40">
    <property type="match status" value="2"/>
</dbReference>
<dbReference type="FunFam" id="3.30.420.40:FF:000545">
    <property type="entry name" value="Endoplasmic reticulum chaperone BiP"/>
    <property type="match status" value="1"/>
</dbReference>
<dbReference type="InterPro" id="IPR013126">
    <property type="entry name" value="Hsp_70_fam"/>
</dbReference>
<dbReference type="Gene3D" id="1.20.1270.10">
    <property type="match status" value="1"/>
</dbReference>
<dbReference type="InterPro" id="IPR029048">
    <property type="entry name" value="HSP70_C_sf"/>
</dbReference>
<dbReference type="GO" id="GO:0140662">
    <property type="term" value="F:ATP-dependent protein folding chaperone"/>
    <property type="evidence" value="ECO:0007669"/>
    <property type="project" value="InterPro"/>
</dbReference>
<accession>A0AA88H4L8</accession>
<sequence length="589" mass="64631">MNPNNTIFDAKRLIGRRFEDATVQSDMKHWPFDVISDGGKPKVQVEFKGEKKTFAPEEVSSMILVKMKETAEAYLGSPVSNAVITVPAYFNDSQRQATKDAGAIAGLNVLRIINEPTASAIAYGLDKKTFGEQNVLIFDLGGGTFDVLILTIKDGIFEVKSTAGDTHLGGEDFDNRLVNHFVQEFKRKYKKDIAVNKRALRRLRTACERAKRTLSSSTQASIEIDSLFEGIDFYTSITRACSEELCADLFRGTLEPVEKSLRDAKMDKGSVHEIVLVGGSTRIPKIQKLLQDFFNGKELNKSINPDEAVAYGAAVQAAILHGDKSEAVQDLLLLDVAPLSMGIETAGGVMTVLIKRNTTIPTKQTQTFTTYSDNQPGVLIQVYEGERTMTKDNNLLGKFELTGIPPAPRGVPQIEVTFDIDANGILNVSAVDKSTGREDKITITNDKGRLSKEEIERMVNEAEKYRAEDEKQRDVIAAKDFLESYCFNMESTMEDENFKDKLPKADKNTILDNCNETIKWLNVSQLAEKEEYEEKQKEIENVCNPIITKLYGQAGGMPGGFPGGPGGPAPGATAPGAGTGSGPTIEEVD</sequence>
<proteinExistence type="inferred from homology"/>
<dbReference type="NCBIfam" id="NF001413">
    <property type="entry name" value="PRK00290.1"/>
    <property type="match status" value="1"/>
</dbReference>
<dbReference type="SUPFAM" id="SSF100934">
    <property type="entry name" value="Heat shock protein 70kD (HSP70), C-terminal subdomain"/>
    <property type="match status" value="1"/>
</dbReference>
<dbReference type="FunFam" id="2.60.34.10:FF:000002">
    <property type="entry name" value="Heat shock 70 kDa"/>
    <property type="match status" value="1"/>
</dbReference>
<feature type="compositionally biased region" description="Gly residues" evidence="7">
    <location>
        <begin position="557"/>
        <end position="566"/>
    </location>
</feature>
<evidence type="ECO:0000313" key="9">
    <source>
        <dbReference type="Proteomes" id="UP001187531"/>
    </source>
</evidence>
<dbReference type="InterPro" id="IPR043129">
    <property type="entry name" value="ATPase_NBD"/>
</dbReference>
<protein>
    <recommendedName>
        <fullName evidence="5">Heat shock 70 kDa protein cognate 4</fullName>
    </recommendedName>
</protein>
<feature type="region of interest" description="Disordered" evidence="7">
    <location>
        <begin position="557"/>
        <end position="589"/>
    </location>
</feature>
<keyword evidence="2 6" id="KW-0547">Nucleotide-binding</keyword>
<dbReference type="PANTHER" id="PTHR19375">
    <property type="entry name" value="HEAT SHOCK PROTEIN 70KDA"/>
    <property type="match status" value="1"/>
</dbReference>
<evidence type="ECO:0000256" key="1">
    <source>
        <dbReference type="ARBA" id="ARBA00007381"/>
    </source>
</evidence>
<dbReference type="SUPFAM" id="SSF100920">
    <property type="entry name" value="Heat shock protein 70kD (HSP70), peptide-binding domain"/>
    <property type="match status" value="1"/>
</dbReference>
<dbReference type="Gene3D" id="2.60.34.10">
    <property type="entry name" value="Substrate Binding Domain Of DNAk, Chain A, domain 1"/>
    <property type="match status" value="1"/>
</dbReference>
<dbReference type="SUPFAM" id="SSF53067">
    <property type="entry name" value="Actin-like ATPase domain"/>
    <property type="match status" value="2"/>
</dbReference>
<keyword evidence="9" id="KW-1185">Reference proteome</keyword>
<dbReference type="FunFam" id="3.30.30.30:FF:000001">
    <property type="entry name" value="heat shock 70 kDa protein-like"/>
    <property type="match status" value="1"/>
</dbReference>
<evidence type="ECO:0000256" key="4">
    <source>
        <dbReference type="ARBA" id="ARBA00023016"/>
    </source>
</evidence>
<dbReference type="FunFam" id="1.20.1270.10:FF:000003">
    <property type="entry name" value="heat shock cognate 71 kDa protein-like"/>
    <property type="match status" value="1"/>
</dbReference>
<evidence type="ECO:0000256" key="2">
    <source>
        <dbReference type="ARBA" id="ARBA00022741"/>
    </source>
</evidence>
<organism evidence="8 9">
    <name type="scientific">Artemia franciscana</name>
    <name type="common">Brine shrimp</name>
    <name type="synonym">Artemia sanfranciscana</name>
    <dbReference type="NCBI Taxonomy" id="6661"/>
    <lineage>
        <taxon>Eukaryota</taxon>
        <taxon>Metazoa</taxon>
        <taxon>Ecdysozoa</taxon>
        <taxon>Arthropoda</taxon>
        <taxon>Crustacea</taxon>
        <taxon>Branchiopoda</taxon>
        <taxon>Anostraca</taxon>
        <taxon>Artemiidae</taxon>
        <taxon>Artemia</taxon>
    </lineage>
</organism>
<evidence type="ECO:0000256" key="7">
    <source>
        <dbReference type="SAM" id="MobiDB-lite"/>
    </source>
</evidence>
<dbReference type="InterPro" id="IPR018181">
    <property type="entry name" value="Heat_shock_70_CS"/>
</dbReference>